<name>A0ABV6WP72_9ACTN</name>
<dbReference type="Pfam" id="PF00291">
    <property type="entry name" value="PALP"/>
    <property type="match status" value="1"/>
</dbReference>
<evidence type="ECO:0000256" key="1">
    <source>
        <dbReference type="ARBA" id="ARBA00001933"/>
    </source>
</evidence>
<dbReference type="InterPro" id="IPR001926">
    <property type="entry name" value="TrpB-like_PALP"/>
</dbReference>
<evidence type="ECO:0000259" key="4">
    <source>
        <dbReference type="Pfam" id="PF00291"/>
    </source>
</evidence>
<organism evidence="5 6">
    <name type="scientific">Streptacidiphilus alkalitolerans</name>
    <dbReference type="NCBI Taxonomy" id="3342712"/>
    <lineage>
        <taxon>Bacteria</taxon>
        <taxon>Bacillati</taxon>
        <taxon>Actinomycetota</taxon>
        <taxon>Actinomycetes</taxon>
        <taxon>Kitasatosporales</taxon>
        <taxon>Streptomycetaceae</taxon>
        <taxon>Streptacidiphilus</taxon>
    </lineage>
</organism>
<keyword evidence="3" id="KW-0663">Pyridoxal phosphate</keyword>
<dbReference type="PIRSF" id="PIRSF006278">
    <property type="entry name" value="ACCD_DCysDesulf"/>
    <property type="match status" value="1"/>
</dbReference>
<feature type="domain" description="Tryptophan synthase beta chain-like PALP" evidence="4">
    <location>
        <begin position="14"/>
        <end position="308"/>
    </location>
</feature>
<dbReference type="Gene3D" id="3.40.50.1100">
    <property type="match status" value="2"/>
</dbReference>
<dbReference type="InterPro" id="IPR027278">
    <property type="entry name" value="ACCD_DCysDesulf"/>
</dbReference>
<proteinExistence type="inferred from homology"/>
<comment type="cofactor">
    <cofactor evidence="1">
        <name>pyridoxal 5'-phosphate</name>
        <dbReference type="ChEBI" id="CHEBI:597326"/>
    </cofactor>
</comment>
<protein>
    <submittedName>
        <fullName evidence="5">Pyridoxal-phosphate dependent enzyme</fullName>
    </submittedName>
</protein>
<dbReference type="SUPFAM" id="SSF53686">
    <property type="entry name" value="Tryptophan synthase beta subunit-like PLP-dependent enzymes"/>
    <property type="match status" value="1"/>
</dbReference>
<gene>
    <name evidence="5" type="ORF">ACEZCY_29830</name>
</gene>
<evidence type="ECO:0000256" key="2">
    <source>
        <dbReference type="ARBA" id="ARBA00008639"/>
    </source>
</evidence>
<reference evidence="5 6" key="1">
    <citation type="submission" date="2024-09" db="EMBL/GenBank/DDBJ databases">
        <authorList>
            <person name="Lee S.D."/>
        </authorList>
    </citation>
    <scope>NUCLEOTIDE SEQUENCE [LARGE SCALE GENOMIC DNA]</scope>
    <source>
        <strain evidence="5 6">N1-12</strain>
    </source>
</reference>
<evidence type="ECO:0000256" key="3">
    <source>
        <dbReference type="ARBA" id="ARBA00022898"/>
    </source>
</evidence>
<evidence type="ECO:0000313" key="5">
    <source>
        <dbReference type="EMBL" id="MFC1427379.1"/>
    </source>
</evidence>
<dbReference type="PANTHER" id="PTHR43780">
    <property type="entry name" value="1-AMINOCYCLOPROPANE-1-CARBOXYLATE DEAMINASE-RELATED"/>
    <property type="match status" value="1"/>
</dbReference>
<dbReference type="InterPro" id="IPR036052">
    <property type="entry name" value="TrpB-like_PALP_sf"/>
</dbReference>
<keyword evidence="6" id="KW-1185">Reference proteome</keyword>
<accession>A0ABV6WP72</accession>
<evidence type="ECO:0000313" key="6">
    <source>
        <dbReference type="Proteomes" id="UP001592529"/>
    </source>
</evidence>
<dbReference type="RefSeq" id="WP_380527774.1">
    <property type="nucleotide sequence ID" value="NZ_JBHFAA010000016.1"/>
</dbReference>
<dbReference type="Proteomes" id="UP001592529">
    <property type="component" value="Unassembled WGS sequence"/>
</dbReference>
<comment type="caution">
    <text evidence="5">The sequence shown here is derived from an EMBL/GenBank/DDBJ whole genome shotgun (WGS) entry which is preliminary data.</text>
</comment>
<comment type="similarity">
    <text evidence="2">Belongs to the ACC deaminase/D-cysteine desulfhydrase family.</text>
</comment>
<dbReference type="PANTHER" id="PTHR43780:SF2">
    <property type="entry name" value="1-AMINOCYCLOPROPANE-1-CARBOXYLATE DEAMINASE-RELATED"/>
    <property type="match status" value="1"/>
</dbReference>
<dbReference type="EMBL" id="JBHFAA010000016">
    <property type="protein sequence ID" value="MFC1427379.1"/>
    <property type="molecule type" value="Genomic_DNA"/>
</dbReference>
<sequence length="326" mass="33229">MPHDPSDAAAPLTAVDRTPVHRLPRLAALLGMQQDALWIKRDDLTGLAGGGNKARKLVPLLAAARAAGADTLVTGGGAQSNHARMTAAAAAIHGMGSHLVLNRPPVPDQGGNLLLDGLFGAGVTWTQALPFADLQTAIEECCEKLRAGGRKPYSIPVGGSSVLGASAYLDVAQEIGEQLDPGLVVVATGSGGTHAGLAAGFGDHARVLGVDVGALPDVATVVRDLSTAVAAHAGREAPRGSVSLDRARIGDGYGLPTEAGHEALLAAARCDGILLDPVYTAKAMAGLFAARRDGRIEASTRVLFLHTGGLPGLFAHRYADWAGSLL</sequence>